<dbReference type="Pfam" id="PF13673">
    <property type="entry name" value="Acetyltransf_10"/>
    <property type="match status" value="1"/>
</dbReference>
<accession>A0ABS6HT07</accession>
<keyword evidence="2" id="KW-0378">Hydrolase</keyword>
<reference evidence="2 3" key="1">
    <citation type="submission" date="2021-05" db="EMBL/GenBank/DDBJ databases">
        <title>Draft Genome Sequences of Clinical Respiratory Isolates of Mycobacterium goodii Recovered in Ireland.</title>
        <authorList>
            <person name="Flanagan P.R."/>
            <person name="Mok S."/>
            <person name="Roycroft E."/>
            <person name="Rogers T.R."/>
            <person name="Fitzgibbon M."/>
        </authorList>
    </citation>
    <scope>NUCLEOTIDE SEQUENCE [LARGE SCALE GENOMIC DNA]</scope>
    <source>
        <strain evidence="2 3">14IE55</strain>
    </source>
</reference>
<evidence type="ECO:0000313" key="2">
    <source>
        <dbReference type="EMBL" id="MBU8825318.1"/>
    </source>
</evidence>
<keyword evidence="3" id="KW-1185">Reference proteome</keyword>
<dbReference type="PROSITE" id="PS51186">
    <property type="entry name" value="GNAT"/>
    <property type="match status" value="1"/>
</dbReference>
<dbReference type="InterPro" id="IPR029058">
    <property type="entry name" value="AB_hydrolase_fold"/>
</dbReference>
<dbReference type="Gene3D" id="3.40.630.30">
    <property type="match status" value="1"/>
</dbReference>
<sequence length="431" mass="45987">MEFRVGPVPPGEREALPSIWRQAVEATHDFLTAEDIDFFGGVVARHLATASDVRAAFDVFGHPVGFIVQSGGYIEMLFVDPRFHGKGVGSRLLDSVAVDHDELRVDVNEQNPSGRTFYAAKGFVQIGRSESDSSERPFPVLHLRRVSAARPRTGRVSLTDGRALGYAAYGPPDGTPVVFLPGAGCGRLMAFGEERLQDRHIRLISVDRPGLGLSDPDPDKSFTSTAADVVRLIDELVGHPVPVVANSQGAPFGLAVAATGAVTGLVLASPIDDMAHPPIRALLPADYRAMIDDVAADPDRILAALSSTTPDELLDMVLRRYPPSDAQVYGDPAFQARYAAALSDGLRFGADGYARDTVLVMTAWPDELFTATVPVTLLMGRDDDAHSPDRGVTLARRLGATCVGVDGVGGSLLWARPDLVLDAVCTFGPRA</sequence>
<evidence type="ECO:0000313" key="3">
    <source>
        <dbReference type="Proteomes" id="UP000696413"/>
    </source>
</evidence>
<dbReference type="Proteomes" id="UP000696413">
    <property type="component" value="Unassembled WGS sequence"/>
</dbReference>
<dbReference type="CDD" id="cd04301">
    <property type="entry name" value="NAT_SF"/>
    <property type="match status" value="1"/>
</dbReference>
<dbReference type="InterPro" id="IPR000073">
    <property type="entry name" value="AB_hydrolase_1"/>
</dbReference>
<dbReference type="EMBL" id="JAHBOM010000016">
    <property type="protein sequence ID" value="MBU8825318.1"/>
    <property type="molecule type" value="Genomic_DNA"/>
</dbReference>
<comment type="caution">
    <text evidence="2">The sequence shown here is derived from an EMBL/GenBank/DDBJ whole genome shotgun (WGS) entry which is preliminary data.</text>
</comment>
<evidence type="ECO:0000259" key="1">
    <source>
        <dbReference type="PROSITE" id="PS51186"/>
    </source>
</evidence>
<dbReference type="PANTHER" id="PTHR43433:SF10">
    <property type="entry name" value="AB HYDROLASE-1 DOMAIN-CONTAINING PROTEIN"/>
    <property type="match status" value="1"/>
</dbReference>
<dbReference type="PANTHER" id="PTHR43433">
    <property type="entry name" value="HYDROLASE, ALPHA/BETA FOLD FAMILY PROTEIN"/>
    <property type="match status" value="1"/>
</dbReference>
<dbReference type="SUPFAM" id="SSF53474">
    <property type="entry name" value="alpha/beta-Hydrolases"/>
    <property type="match status" value="1"/>
</dbReference>
<dbReference type="InterPro" id="IPR050471">
    <property type="entry name" value="AB_hydrolase"/>
</dbReference>
<dbReference type="Pfam" id="PF12697">
    <property type="entry name" value="Abhydrolase_6"/>
    <property type="match status" value="1"/>
</dbReference>
<gene>
    <name evidence="2" type="ORF">KL859_20900</name>
</gene>
<dbReference type="RefSeq" id="WP_214395420.1">
    <property type="nucleotide sequence ID" value="NZ_JAHBOL010000009.1"/>
</dbReference>
<organism evidence="2 3">
    <name type="scientific">Mycolicibacterium goodii</name>
    <name type="common">Mycobacterium goodii</name>
    <dbReference type="NCBI Taxonomy" id="134601"/>
    <lineage>
        <taxon>Bacteria</taxon>
        <taxon>Bacillati</taxon>
        <taxon>Actinomycetota</taxon>
        <taxon>Actinomycetes</taxon>
        <taxon>Mycobacteriales</taxon>
        <taxon>Mycobacteriaceae</taxon>
        <taxon>Mycolicibacterium</taxon>
    </lineage>
</organism>
<feature type="domain" description="N-acetyltransferase" evidence="1">
    <location>
        <begin position="3"/>
        <end position="153"/>
    </location>
</feature>
<dbReference type="Gene3D" id="3.40.50.1820">
    <property type="entry name" value="alpha/beta hydrolase"/>
    <property type="match status" value="1"/>
</dbReference>
<protein>
    <submittedName>
        <fullName evidence="2">Alpha/beta fold hydrolase</fullName>
    </submittedName>
</protein>
<name>A0ABS6HT07_MYCGD</name>
<dbReference type="SUPFAM" id="SSF55729">
    <property type="entry name" value="Acyl-CoA N-acyltransferases (Nat)"/>
    <property type="match status" value="1"/>
</dbReference>
<dbReference type="GO" id="GO:0016787">
    <property type="term" value="F:hydrolase activity"/>
    <property type="evidence" value="ECO:0007669"/>
    <property type="project" value="UniProtKB-KW"/>
</dbReference>
<proteinExistence type="predicted"/>
<dbReference type="InterPro" id="IPR000182">
    <property type="entry name" value="GNAT_dom"/>
</dbReference>
<dbReference type="InterPro" id="IPR016181">
    <property type="entry name" value="Acyl_CoA_acyltransferase"/>
</dbReference>